<comment type="similarity">
    <text evidence="1">Belongs to the menorin family.</text>
</comment>
<dbReference type="GO" id="GO:0005615">
    <property type="term" value="C:extracellular space"/>
    <property type="evidence" value="ECO:0007669"/>
    <property type="project" value="TreeGrafter"/>
</dbReference>
<evidence type="ECO:0000313" key="5">
    <source>
        <dbReference type="WBParaSite" id="SMUV_0000571401-mRNA-1"/>
    </source>
</evidence>
<dbReference type="AlphaFoldDB" id="A0A0N5AMB1"/>
<evidence type="ECO:0000313" key="4">
    <source>
        <dbReference type="Proteomes" id="UP000046393"/>
    </source>
</evidence>
<dbReference type="STRING" id="451379.A0A0N5AMB1"/>
<dbReference type="InterPro" id="IPR057489">
    <property type="entry name" value="Menorin_C"/>
</dbReference>
<name>A0A0N5AMB1_9BILA</name>
<reference evidence="5" key="1">
    <citation type="submission" date="2017-02" db="UniProtKB">
        <authorList>
            <consortium name="WormBaseParasite"/>
        </authorList>
    </citation>
    <scope>IDENTIFICATION</scope>
</reference>
<evidence type="ECO:0000259" key="3">
    <source>
        <dbReference type="Pfam" id="PF25161"/>
    </source>
</evidence>
<organism evidence="4 5">
    <name type="scientific">Syphacia muris</name>
    <dbReference type="NCBI Taxonomy" id="451379"/>
    <lineage>
        <taxon>Eukaryota</taxon>
        <taxon>Metazoa</taxon>
        <taxon>Ecdysozoa</taxon>
        <taxon>Nematoda</taxon>
        <taxon>Chromadorea</taxon>
        <taxon>Rhabditida</taxon>
        <taxon>Spirurina</taxon>
        <taxon>Oxyuridomorpha</taxon>
        <taxon>Oxyuroidea</taxon>
        <taxon>Oxyuridae</taxon>
        <taxon>Syphacia</taxon>
    </lineage>
</organism>
<dbReference type="PANTHER" id="PTHR21184">
    <property type="entry name" value="MENORIN (DENDRITIC BRANCHING PROTEIN)"/>
    <property type="match status" value="1"/>
</dbReference>
<protein>
    <submittedName>
        <fullName evidence="5">Protein SERAC1</fullName>
    </submittedName>
</protein>
<keyword evidence="4" id="KW-1185">Reference proteome</keyword>
<dbReference type="InterPro" id="IPR019356">
    <property type="entry name" value="Menorin_dom"/>
</dbReference>
<evidence type="ECO:0000259" key="2">
    <source>
        <dbReference type="Pfam" id="PF10223"/>
    </source>
</evidence>
<dbReference type="Proteomes" id="UP000046393">
    <property type="component" value="Unplaced"/>
</dbReference>
<evidence type="ECO:0000256" key="1">
    <source>
        <dbReference type="ARBA" id="ARBA00044953"/>
    </source>
</evidence>
<feature type="domain" description="Menorin C-terminal" evidence="3">
    <location>
        <begin position="291"/>
        <end position="424"/>
    </location>
</feature>
<accession>A0A0N5AMB1</accession>
<sequence length="475" mass="54255">MITAELRYRSGTRVSSADLWRNETNTNGDVIIAHGINSWPALLDQFNRPAKERTAVIEGDVFLYKQRKHRNRAIPLMKAPSEVTDRITFKEWLQEVTKLKKIMKINVKSTEVIRPVLQYLLAASNDISSPVVLHANIFRSPRSIEPVVDAQEFIEGTQNYYPDATISIGWTKNNITEIPLHHRTFGWREVFRLLSLIKNIQQAIMILLRLSLAVHSIEEITFLLGIRDTIAVVIWSNENDVIKDWTPLASLRSGIYSQRVLFDLDASHRNILHLLPAVSAQDNGQFDKNLWRTIEFPYASPTTSGIISSNEGVVFLGWQNAFLISLQTPPVFPTIQRVSSKLVFVKKRHYRDSDKNEKHGLVIYLVDKVVDVQSPNIEYGIKVFIGYKGQIAIENRDTINLEYQTKAIGQLQKENCYYFELIDRPRKLRNVIVSKTGDGGVDLLLQELKHSSSATKSVCIALLMILSIRILLFTY</sequence>
<feature type="domain" description="Menorin-like" evidence="2">
    <location>
        <begin position="30"/>
        <end position="267"/>
    </location>
</feature>
<dbReference type="PANTHER" id="PTHR21184:SF6">
    <property type="entry name" value="CONSERVED PLASMA MEMBRANE PROTEIN"/>
    <property type="match status" value="1"/>
</dbReference>
<dbReference type="WBParaSite" id="SMUV_0000571401-mRNA-1">
    <property type="protein sequence ID" value="SMUV_0000571401-mRNA-1"/>
    <property type="gene ID" value="SMUV_0000571401"/>
</dbReference>
<proteinExistence type="inferred from homology"/>
<dbReference type="Pfam" id="PF25161">
    <property type="entry name" value="Menorin_C"/>
    <property type="match status" value="1"/>
</dbReference>
<dbReference type="Pfam" id="PF10223">
    <property type="entry name" value="Menorin_N"/>
    <property type="match status" value="1"/>
</dbReference>